<keyword evidence="5 8" id="KW-1133">Transmembrane helix</keyword>
<evidence type="ECO:0000256" key="2">
    <source>
        <dbReference type="ARBA" id="ARBA00006386"/>
    </source>
</evidence>
<feature type="transmembrane region" description="Helical" evidence="8">
    <location>
        <begin position="348"/>
        <end position="367"/>
    </location>
</feature>
<sequence>MSDRTTPAAAPDPAVPGSAPPKASASLGDTLAGGWSDRGDELPPEDWGRGSGQRRTGTVWLFALFITAMAMGHAWVTDRLTSDAFLAWATIFTAISFQALPFLVFGVALSAALTAFVPASVYQRFIPSNPARAVPVAGASGALLPGCECASVPIAGSLIKGGVAPAAALTFLLAAPAINPIVMIATAVAFAGQPEMVLARFVASLLAAVVVGWIWVRFGRTDWLRLPARTHTPGESRWVVFRDSMLHDMMHAGGYLVVGGLAAASLNVLVPREWLVTVAGLPVVSVLVLALLAILLSICSEADAFVAVSLTEFSPTAKLAFMVIGPMVDLKLLAMQAGVFGWRFVVRFAPLCLLVGLLSTFLIGGLVL</sequence>
<organism evidence="9 10">
    <name type="scientific">Nocardiopsis alborubida</name>
    <dbReference type="NCBI Taxonomy" id="146802"/>
    <lineage>
        <taxon>Bacteria</taxon>
        <taxon>Bacillati</taxon>
        <taxon>Actinomycetota</taxon>
        <taxon>Actinomycetes</taxon>
        <taxon>Streptosporangiales</taxon>
        <taxon>Nocardiopsidaceae</taxon>
        <taxon>Nocardiopsis</taxon>
    </lineage>
</organism>
<dbReference type="Proteomes" id="UP000553209">
    <property type="component" value="Unassembled WGS sequence"/>
</dbReference>
<keyword evidence="10" id="KW-1185">Reference proteome</keyword>
<dbReference type="PANTHER" id="PTHR34184">
    <property type="entry name" value="UPF0718 PROTEIN YCGR"/>
    <property type="match status" value="1"/>
</dbReference>
<gene>
    <name evidence="9" type="ORF">HGB44_24270</name>
</gene>
<dbReference type="EMBL" id="JAAXPG010000027">
    <property type="protein sequence ID" value="NKZ00759.1"/>
    <property type="molecule type" value="Genomic_DNA"/>
</dbReference>
<evidence type="ECO:0000256" key="7">
    <source>
        <dbReference type="SAM" id="MobiDB-lite"/>
    </source>
</evidence>
<keyword evidence="6 8" id="KW-0472">Membrane</keyword>
<comment type="caution">
    <text evidence="9">The sequence shown here is derived from an EMBL/GenBank/DDBJ whole genome shotgun (WGS) entry which is preliminary data.</text>
</comment>
<dbReference type="GO" id="GO:0005886">
    <property type="term" value="C:plasma membrane"/>
    <property type="evidence" value="ECO:0007669"/>
    <property type="project" value="UniProtKB-SubCell"/>
</dbReference>
<accession>A0A7X6MFS3</accession>
<comment type="similarity">
    <text evidence="2">Belongs to the UPF0718 family.</text>
</comment>
<evidence type="ECO:0000256" key="8">
    <source>
        <dbReference type="SAM" id="Phobius"/>
    </source>
</evidence>
<evidence type="ECO:0000256" key="6">
    <source>
        <dbReference type="ARBA" id="ARBA00023136"/>
    </source>
</evidence>
<dbReference type="InterPro" id="IPR005524">
    <property type="entry name" value="DUF318"/>
</dbReference>
<feature type="transmembrane region" description="Helical" evidence="8">
    <location>
        <begin position="252"/>
        <end position="270"/>
    </location>
</feature>
<evidence type="ECO:0000256" key="3">
    <source>
        <dbReference type="ARBA" id="ARBA00022475"/>
    </source>
</evidence>
<keyword evidence="3" id="KW-1003">Cell membrane</keyword>
<evidence type="ECO:0000256" key="5">
    <source>
        <dbReference type="ARBA" id="ARBA00022989"/>
    </source>
</evidence>
<feature type="transmembrane region" description="Helical" evidence="8">
    <location>
        <begin position="276"/>
        <end position="298"/>
    </location>
</feature>
<evidence type="ECO:0000313" key="10">
    <source>
        <dbReference type="Proteomes" id="UP000553209"/>
    </source>
</evidence>
<feature type="transmembrane region" description="Helical" evidence="8">
    <location>
        <begin position="319"/>
        <end position="342"/>
    </location>
</feature>
<dbReference type="PANTHER" id="PTHR34184:SF4">
    <property type="entry name" value="UPF0718 PROTEIN YCGR"/>
    <property type="match status" value="1"/>
</dbReference>
<feature type="transmembrane region" description="Helical" evidence="8">
    <location>
        <begin position="88"/>
        <end position="117"/>
    </location>
</feature>
<name>A0A7X6MFS3_9ACTN</name>
<evidence type="ECO:0000256" key="4">
    <source>
        <dbReference type="ARBA" id="ARBA00022692"/>
    </source>
</evidence>
<evidence type="ECO:0000256" key="1">
    <source>
        <dbReference type="ARBA" id="ARBA00004651"/>
    </source>
</evidence>
<protein>
    <submittedName>
        <fullName evidence="9">Permease</fullName>
    </submittedName>
</protein>
<dbReference type="RefSeq" id="WP_061081405.1">
    <property type="nucleotide sequence ID" value="NZ_JAAXPG010000027.1"/>
</dbReference>
<feature type="transmembrane region" description="Helical" evidence="8">
    <location>
        <begin position="59"/>
        <end position="76"/>
    </location>
</feature>
<feature type="region of interest" description="Disordered" evidence="7">
    <location>
        <begin position="1"/>
        <end position="53"/>
    </location>
</feature>
<dbReference type="Pfam" id="PF03773">
    <property type="entry name" value="ArsP_1"/>
    <property type="match status" value="1"/>
</dbReference>
<dbReference type="AlphaFoldDB" id="A0A7X6MFS3"/>
<comment type="subcellular location">
    <subcellularLocation>
        <location evidence="1">Cell membrane</location>
        <topology evidence="1">Multi-pass membrane protein</topology>
    </subcellularLocation>
</comment>
<feature type="transmembrane region" description="Helical" evidence="8">
    <location>
        <begin position="197"/>
        <end position="216"/>
    </location>
</feature>
<dbReference type="InterPro" id="IPR052923">
    <property type="entry name" value="UPF0718"/>
</dbReference>
<proteinExistence type="inferred from homology"/>
<reference evidence="9 10" key="1">
    <citation type="submission" date="2020-04" db="EMBL/GenBank/DDBJ databases">
        <title>MicrobeNet Type strains.</title>
        <authorList>
            <person name="Nicholson A.C."/>
        </authorList>
    </citation>
    <scope>NUCLEOTIDE SEQUENCE [LARGE SCALE GENOMIC DNA]</scope>
    <source>
        <strain evidence="9 10">ATCC 23612</strain>
    </source>
</reference>
<evidence type="ECO:0000313" key="9">
    <source>
        <dbReference type="EMBL" id="NKZ00759.1"/>
    </source>
</evidence>
<feature type="compositionally biased region" description="Low complexity" evidence="7">
    <location>
        <begin position="7"/>
        <end position="21"/>
    </location>
</feature>
<feature type="transmembrane region" description="Helical" evidence="8">
    <location>
        <begin position="166"/>
        <end position="191"/>
    </location>
</feature>
<keyword evidence="4 8" id="KW-0812">Transmembrane</keyword>